<reference evidence="1 2" key="1">
    <citation type="journal article" date="2019" name="Sci. Rep.">
        <title>Orb-weaving spider Araneus ventricosus genome elucidates the spidroin gene catalogue.</title>
        <authorList>
            <person name="Kono N."/>
            <person name="Nakamura H."/>
            <person name="Ohtoshi R."/>
            <person name="Moran D.A.P."/>
            <person name="Shinohara A."/>
            <person name="Yoshida Y."/>
            <person name="Fujiwara M."/>
            <person name="Mori M."/>
            <person name="Tomita M."/>
            <person name="Arakawa K."/>
        </authorList>
    </citation>
    <scope>NUCLEOTIDE SEQUENCE [LARGE SCALE GENOMIC DNA]</scope>
</reference>
<protein>
    <submittedName>
        <fullName evidence="1">Uncharacterized protein</fullName>
    </submittedName>
</protein>
<sequence length="96" mass="10287">MCHLSSLLPVKVIEGAASTEELAGILKFLPRYCNKYEELVKSTNQSSVLPSSISDLPGPIEETAFISVPEVQSSSGGPVSTSNTANLWVEFVYAKP</sequence>
<gene>
    <name evidence="1" type="ORF">AVEN_223590_1</name>
</gene>
<dbReference type="Proteomes" id="UP000499080">
    <property type="component" value="Unassembled WGS sequence"/>
</dbReference>
<evidence type="ECO:0000313" key="1">
    <source>
        <dbReference type="EMBL" id="GBM65493.1"/>
    </source>
</evidence>
<keyword evidence="2" id="KW-1185">Reference proteome</keyword>
<name>A0A4Y2HKC4_ARAVE</name>
<evidence type="ECO:0000313" key="2">
    <source>
        <dbReference type="Proteomes" id="UP000499080"/>
    </source>
</evidence>
<comment type="caution">
    <text evidence="1">The sequence shown here is derived from an EMBL/GenBank/DDBJ whole genome shotgun (WGS) entry which is preliminary data.</text>
</comment>
<organism evidence="1 2">
    <name type="scientific">Araneus ventricosus</name>
    <name type="common">Orbweaver spider</name>
    <name type="synonym">Epeira ventricosa</name>
    <dbReference type="NCBI Taxonomy" id="182803"/>
    <lineage>
        <taxon>Eukaryota</taxon>
        <taxon>Metazoa</taxon>
        <taxon>Ecdysozoa</taxon>
        <taxon>Arthropoda</taxon>
        <taxon>Chelicerata</taxon>
        <taxon>Arachnida</taxon>
        <taxon>Araneae</taxon>
        <taxon>Araneomorphae</taxon>
        <taxon>Entelegynae</taxon>
        <taxon>Araneoidea</taxon>
        <taxon>Araneidae</taxon>
        <taxon>Araneus</taxon>
    </lineage>
</organism>
<proteinExistence type="predicted"/>
<accession>A0A4Y2HKC4</accession>
<dbReference type="EMBL" id="BGPR01001980">
    <property type="protein sequence ID" value="GBM65493.1"/>
    <property type="molecule type" value="Genomic_DNA"/>
</dbReference>
<dbReference type="AlphaFoldDB" id="A0A4Y2HKC4"/>